<dbReference type="AlphaFoldDB" id="A0AA40LQR7"/>
<feature type="compositionally biased region" description="Basic residues" evidence="1">
    <location>
        <begin position="1"/>
        <end position="10"/>
    </location>
</feature>
<sequence>MNQRQRKTLKANREKGKGESKAKALGKYEPTLALEAKDPRPLRGPAADTQLRLSRQVARCPRQPPSAAWTIKSGELGACLLWHQAFQKPPPSRRLLKGLVHQRTGTQLHHEKRKRGPKALVGSGEEATVTGPGTEGMDVQRWRPTTMRFPASPPPPPFAATPPPQRTEWLGVGRDACIIAMVTTQAFRTAPATPGLWVAWEGGKVAPAGGKAVPAARVGDRWFKETFGAAVANRWSADHWWSVRSERGPVHDLIMHLVPQAFRKPPALRRLSKGLAPEQTGGQVPRFGL</sequence>
<evidence type="ECO:0000313" key="3">
    <source>
        <dbReference type="Proteomes" id="UP001177744"/>
    </source>
</evidence>
<feature type="region of interest" description="Disordered" evidence="1">
    <location>
        <begin position="103"/>
        <end position="139"/>
    </location>
</feature>
<comment type="caution">
    <text evidence="2">The sequence shown here is derived from an EMBL/GenBank/DDBJ whole genome shotgun (WGS) entry which is preliminary data.</text>
</comment>
<feature type="compositionally biased region" description="Basic and acidic residues" evidence="1">
    <location>
        <begin position="11"/>
        <end position="22"/>
    </location>
</feature>
<feature type="region of interest" description="Disordered" evidence="1">
    <location>
        <begin position="1"/>
        <end position="46"/>
    </location>
</feature>
<reference evidence="2" key="1">
    <citation type="submission" date="2023-06" db="EMBL/GenBank/DDBJ databases">
        <title>Reference genome for the Northern bat (Eptesicus nilssonii), a most northern bat species.</title>
        <authorList>
            <person name="Laine V.N."/>
            <person name="Pulliainen A.T."/>
            <person name="Lilley T.M."/>
        </authorList>
    </citation>
    <scope>NUCLEOTIDE SEQUENCE</scope>
    <source>
        <strain evidence="2">BLF_Eptnil</strain>
        <tissue evidence="2">Kidney</tissue>
    </source>
</reference>
<proteinExistence type="predicted"/>
<evidence type="ECO:0000313" key="2">
    <source>
        <dbReference type="EMBL" id="KAK1340517.1"/>
    </source>
</evidence>
<dbReference type="Proteomes" id="UP001177744">
    <property type="component" value="Unassembled WGS sequence"/>
</dbReference>
<name>A0AA40LQR7_CNENI</name>
<dbReference type="EMBL" id="JAULJE010000008">
    <property type="protein sequence ID" value="KAK1340517.1"/>
    <property type="molecule type" value="Genomic_DNA"/>
</dbReference>
<organism evidence="2 3">
    <name type="scientific">Cnephaeus nilssonii</name>
    <name type="common">Northern bat</name>
    <name type="synonym">Eptesicus nilssonii</name>
    <dbReference type="NCBI Taxonomy" id="3371016"/>
    <lineage>
        <taxon>Eukaryota</taxon>
        <taxon>Metazoa</taxon>
        <taxon>Chordata</taxon>
        <taxon>Craniata</taxon>
        <taxon>Vertebrata</taxon>
        <taxon>Euteleostomi</taxon>
        <taxon>Mammalia</taxon>
        <taxon>Eutheria</taxon>
        <taxon>Laurasiatheria</taxon>
        <taxon>Chiroptera</taxon>
        <taxon>Yangochiroptera</taxon>
        <taxon>Vespertilionidae</taxon>
        <taxon>Cnephaeus</taxon>
    </lineage>
</organism>
<accession>A0AA40LQR7</accession>
<evidence type="ECO:0000256" key="1">
    <source>
        <dbReference type="SAM" id="MobiDB-lite"/>
    </source>
</evidence>
<gene>
    <name evidence="2" type="ORF">QTO34_019087</name>
</gene>
<protein>
    <submittedName>
        <fullName evidence="2">Uncharacterized protein</fullName>
    </submittedName>
</protein>
<keyword evidence="3" id="KW-1185">Reference proteome</keyword>